<dbReference type="PANTHER" id="PTHR32341:SF10">
    <property type="entry name" value="INTERFERON-INDUCIBLE GTPASE 5"/>
    <property type="match status" value="1"/>
</dbReference>
<dbReference type="GO" id="GO:0016787">
    <property type="term" value="F:hydrolase activity"/>
    <property type="evidence" value="ECO:0007669"/>
    <property type="project" value="UniProtKB-KW"/>
</dbReference>
<dbReference type="InterPro" id="IPR027417">
    <property type="entry name" value="P-loop_NTPase"/>
</dbReference>
<proteinExistence type="inferred from homology"/>
<dbReference type="GO" id="GO:0016020">
    <property type="term" value="C:membrane"/>
    <property type="evidence" value="ECO:0007669"/>
    <property type="project" value="InterPro"/>
</dbReference>
<keyword evidence="8" id="KW-1185">Reference proteome</keyword>
<dbReference type="GO" id="GO:0005525">
    <property type="term" value="F:GTP binding"/>
    <property type="evidence" value="ECO:0007669"/>
    <property type="project" value="UniProtKB-KW"/>
</dbReference>
<evidence type="ECO:0000256" key="1">
    <source>
        <dbReference type="ARBA" id="ARBA00005429"/>
    </source>
</evidence>
<dbReference type="InterPro" id="IPR051515">
    <property type="entry name" value="IRG"/>
</dbReference>
<evidence type="ECO:0000256" key="5">
    <source>
        <dbReference type="SAM" id="MobiDB-lite"/>
    </source>
</evidence>
<dbReference type="Proteomes" id="UP000799640">
    <property type="component" value="Unassembled WGS sequence"/>
</dbReference>
<reference evidence="7" key="1">
    <citation type="journal article" date="2020" name="Stud. Mycol.">
        <title>101 Dothideomycetes genomes: a test case for predicting lifestyles and emergence of pathogens.</title>
        <authorList>
            <person name="Haridas S."/>
            <person name="Albert R."/>
            <person name="Binder M."/>
            <person name="Bloem J."/>
            <person name="Labutti K."/>
            <person name="Salamov A."/>
            <person name="Andreopoulos B."/>
            <person name="Baker S."/>
            <person name="Barry K."/>
            <person name="Bills G."/>
            <person name="Bluhm B."/>
            <person name="Cannon C."/>
            <person name="Castanera R."/>
            <person name="Culley D."/>
            <person name="Daum C."/>
            <person name="Ezra D."/>
            <person name="Gonzalez J."/>
            <person name="Henrissat B."/>
            <person name="Kuo A."/>
            <person name="Liang C."/>
            <person name="Lipzen A."/>
            <person name="Lutzoni F."/>
            <person name="Magnuson J."/>
            <person name="Mondo S."/>
            <person name="Nolan M."/>
            <person name="Ohm R."/>
            <person name="Pangilinan J."/>
            <person name="Park H.-J."/>
            <person name="Ramirez L."/>
            <person name="Alfaro M."/>
            <person name="Sun H."/>
            <person name="Tritt A."/>
            <person name="Yoshinaga Y."/>
            <person name="Zwiers L.-H."/>
            <person name="Turgeon B."/>
            <person name="Goodwin S."/>
            <person name="Spatafora J."/>
            <person name="Crous P."/>
            <person name="Grigoriev I."/>
        </authorList>
    </citation>
    <scope>NUCLEOTIDE SEQUENCE</scope>
    <source>
        <strain evidence="7">CBS 262.69</strain>
    </source>
</reference>
<dbReference type="OrthoDB" id="422720at2759"/>
<dbReference type="EMBL" id="ML996695">
    <property type="protein sequence ID" value="KAF2400286.1"/>
    <property type="molecule type" value="Genomic_DNA"/>
</dbReference>
<evidence type="ECO:0000313" key="7">
    <source>
        <dbReference type="EMBL" id="KAF2400286.1"/>
    </source>
</evidence>
<accession>A0A6G1HWP3</accession>
<feature type="domain" description="IRG-type G" evidence="6">
    <location>
        <begin position="77"/>
        <end position="269"/>
    </location>
</feature>
<dbReference type="PANTHER" id="PTHR32341">
    <property type="entry name" value="INTERFERON-INDUCIBLE GTPASE"/>
    <property type="match status" value="1"/>
</dbReference>
<dbReference type="SUPFAM" id="SSF52540">
    <property type="entry name" value="P-loop containing nucleoside triphosphate hydrolases"/>
    <property type="match status" value="1"/>
</dbReference>
<evidence type="ECO:0000313" key="8">
    <source>
        <dbReference type="Proteomes" id="UP000799640"/>
    </source>
</evidence>
<keyword evidence="3" id="KW-0378">Hydrolase</keyword>
<dbReference type="InterPro" id="IPR030385">
    <property type="entry name" value="G_IRG_dom"/>
</dbReference>
<dbReference type="Pfam" id="PF05049">
    <property type="entry name" value="IIGP"/>
    <property type="match status" value="1"/>
</dbReference>
<evidence type="ECO:0000259" key="6">
    <source>
        <dbReference type="PROSITE" id="PS51716"/>
    </source>
</evidence>
<name>A0A6G1HWP3_9PEZI</name>
<dbReference type="Gene3D" id="3.40.50.300">
    <property type="entry name" value="P-loop containing nucleotide triphosphate hydrolases"/>
    <property type="match status" value="1"/>
</dbReference>
<dbReference type="InterPro" id="IPR007743">
    <property type="entry name" value="Immunity-related_GTPase-like"/>
</dbReference>
<evidence type="ECO:0000256" key="4">
    <source>
        <dbReference type="ARBA" id="ARBA00023134"/>
    </source>
</evidence>
<protein>
    <recommendedName>
        <fullName evidence="6">IRG-type G domain-containing protein</fullName>
    </recommendedName>
</protein>
<evidence type="ECO:0000256" key="3">
    <source>
        <dbReference type="ARBA" id="ARBA00022801"/>
    </source>
</evidence>
<sequence length="308" mass="34290">MPRSNTLIPFLCIPRPQTNLFRNLYTAYIMSFPFKLFLGFGGVLVGAQQGGSNEAKEDKFSPAQIRKERDESGFDPSCFHVCVCGSAGSGKSSLVNAARGIKNSKEDASAAPTGTTETTRERASYANPRRPKQFLYDTPGHGTQAVSAQRYYYDQKIYLFDLVIVMYGERLREDDVEILKACRKNGTEVILVRSKSDGHLAGYAEDNDVEIPSAGPGYVGETTQEMKETLERVGFENVDASQPEKPLVYIVCTENIRNIVNHQPTRREVIHERLLLAMLDKMEYMLVRPMKPAAKAPVVRTPVKAAKA</sequence>
<keyword evidence="2" id="KW-0547">Nucleotide-binding</keyword>
<dbReference type="AlphaFoldDB" id="A0A6G1HWP3"/>
<comment type="similarity">
    <text evidence="1">Belongs to the TRAFAC class dynamin-like GTPase superfamily. IRG family.</text>
</comment>
<feature type="region of interest" description="Disordered" evidence="5">
    <location>
        <begin position="105"/>
        <end position="126"/>
    </location>
</feature>
<evidence type="ECO:0000256" key="2">
    <source>
        <dbReference type="ARBA" id="ARBA00022741"/>
    </source>
</evidence>
<gene>
    <name evidence="7" type="ORF">EJ06DRAFT_556619</name>
</gene>
<organism evidence="7 8">
    <name type="scientific">Trichodelitschia bisporula</name>
    <dbReference type="NCBI Taxonomy" id="703511"/>
    <lineage>
        <taxon>Eukaryota</taxon>
        <taxon>Fungi</taxon>
        <taxon>Dikarya</taxon>
        <taxon>Ascomycota</taxon>
        <taxon>Pezizomycotina</taxon>
        <taxon>Dothideomycetes</taxon>
        <taxon>Dothideomycetes incertae sedis</taxon>
        <taxon>Phaeotrichales</taxon>
        <taxon>Phaeotrichaceae</taxon>
        <taxon>Trichodelitschia</taxon>
    </lineage>
</organism>
<keyword evidence="4" id="KW-0342">GTP-binding</keyword>
<dbReference type="PROSITE" id="PS51716">
    <property type="entry name" value="G_IRG"/>
    <property type="match status" value="1"/>
</dbReference>